<sequence length="102" mass="11555">MAEIRSSVSLVSVEFEIFGKVQGVFFRKCTRDQGSKLGLKGWCRNTESGTVEGVLEGTPEQVNMMKEWLRYKGSPQSRIDKAEFRNEKIIESLSFTAFGVKK</sequence>
<dbReference type="STRING" id="6669.E9GS27"/>
<name>E9GS27_DAPPU</name>
<comment type="catalytic activity">
    <reaction evidence="4 5 6">
        <text>an acyl phosphate + H2O = a carboxylate + phosphate + H(+)</text>
        <dbReference type="Rhea" id="RHEA:14965"/>
        <dbReference type="ChEBI" id="CHEBI:15377"/>
        <dbReference type="ChEBI" id="CHEBI:15378"/>
        <dbReference type="ChEBI" id="CHEBI:29067"/>
        <dbReference type="ChEBI" id="CHEBI:43474"/>
        <dbReference type="ChEBI" id="CHEBI:59918"/>
        <dbReference type="EC" id="3.6.1.7"/>
    </reaction>
</comment>
<dbReference type="EC" id="3.6.1.7" evidence="2 5"/>
<dbReference type="PANTHER" id="PTHR10029">
    <property type="entry name" value="ACYLPHOSPHATASE"/>
    <property type="match status" value="1"/>
</dbReference>
<accession>E9GS27</accession>
<dbReference type="FunCoup" id="E9GS27">
    <property type="interactions" value="46"/>
</dbReference>
<dbReference type="InterPro" id="IPR020456">
    <property type="entry name" value="Acylphosphatase"/>
</dbReference>
<evidence type="ECO:0000256" key="5">
    <source>
        <dbReference type="PROSITE-ProRule" id="PRU00520"/>
    </source>
</evidence>
<comment type="similarity">
    <text evidence="1 7">Belongs to the acylphosphatase family.</text>
</comment>
<dbReference type="PROSITE" id="PS51160">
    <property type="entry name" value="ACYLPHOSPHATASE_3"/>
    <property type="match status" value="1"/>
</dbReference>
<dbReference type="PRINTS" id="PR00112">
    <property type="entry name" value="ACYLPHPHTASE"/>
</dbReference>
<evidence type="ECO:0000256" key="3">
    <source>
        <dbReference type="ARBA" id="ARBA00022801"/>
    </source>
</evidence>
<dbReference type="eggNOG" id="KOG3360">
    <property type="taxonomic scope" value="Eukaryota"/>
</dbReference>
<proteinExistence type="inferred from homology"/>
<evidence type="ECO:0000256" key="6">
    <source>
        <dbReference type="RuleBase" id="RU000553"/>
    </source>
</evidence>
<evidence type="ECO:0000313" key="9">
    <source>
        <dbReference type="EMBL" id="EFX77733.1"/>
    </source>
</evidence>
<dbReference type="Proteomes" id="UP000000305">
    <property type="component" value="Unassembled WGS sequence"/>
</dbReference>
<dbReference type="InParanoid" id="E9GS27"/>
<evidence type="ECO:0000256" key="7">
    <source>
        <dbReference type="RuleBase" id="RU004168"/>
    </source>
</evidence>
<dbReference type="Gene3D" id="3.30.70.100">
    <property type="match status" value="1"/>
</dbReference>
<keyword evidence="10" id="KW-1185">Reference proteome</keyword>
<gene>
    <name evidence="9" type="ORF">DAPPUDRAFT_53942</name>
</gene>
<dbReference type="OMA" id="PLNEMKH"/>
<feature type="active site" evidence="5">
    <location>
        <position position="27"/>
    </location>
</feature>
<dbReference type="Pfam" id="PF00708">
    <property type="entry name" value="Acylphosphatase"/>
    <property type="match status" value="1"/>
</dbReference>
<feature type="domain" description="Acylphosphatase-like" evidence="8">
    <location>
        <begin position="12"/>
        <end position="102"/>
    </location>
</feature>
<reference evidence="9 10" key="1">
    <citation type="journal article" date="2011" name="Science">
        <title>The ecoresponsive genome of Daphnia pulex.</title>
        <authorList>
            <person name="Colbourne J.K."/>
            <person name="Pfrender M.E."/>
            <person name="Gilbert D."/>
            <person name="Thomas W.K."/>
            <person name="Tucker A."/>
            <person name="Oakley T.H."/>
            <person name="Tokishita S."/>
            <person name="Aerts A."/>
            <person name="Arnold G.J."/>
            <person name="Basu M.K."/>
            <person name="Bauer D.J."/>
            <person name="Caceres C.E."/>
            <person name="Carmel L."/>
            <person name="Casola C."/>
            <person name="Choi J.H."/>
            <person name="Detter J.C."/>
            <person name="Dong Q."/>
            <person name="Dusheyko S."/>
            <person name="Eads B.D."/>
            <person name="Frohlich T."/>
            <person name="Geiler-Samerotte K.A."/>
            <person name="Gerlach D."/>
            <person name="Hatcher P."/>
            <person name="Jogdeo S."/>
            <person name="Krijgsveld J."/>
            <person name="Kriventseva E.V."/>
            <person name="Kultz D."/>
            <person name="Laforsch C."/>
            <person name="Lindquist E."/>
            <person name="Lopez J."/>
            <person name="Manak J.R."/>
            <person name="Muller J."/>
            <person name="Pangilinan J."/>
            <person name="Patwardhan R.P."/>
            <person name="Pitluck S."/>
            <person name="Pritham E.J."/>
            <person name="Rechtsteiner A."/>
            <person name="Rho M."/>
            <person name="Rogozin I.B."/>
            <person name="Sakarya O."/>
            <person name="Salamov A."/>
            <person name="Schaack S."/>
            <person name="Shapiro H."/>
            <person name="Shiga Y."/>
            <person name="Skalitzky C."/>
            <person name="Smith Z."/>
            <person name="Souvorov A."/>
            <person name="Sung W."/>
            <person name="Tang Z."/>
            <person name="Tsuchiya D."/>
            <person name="Tu H."/>
            <person name="Vos H."/>
            <person name="Wang M."/>
            <person name="Wolf Y.I."/>
            <person name="Yamagata H."/>
            <person name="Yamada T."/>
            <person name="Ye Y."/>
            <person name="Shaw J.R."/>
            <person name="Andrews J."/>
            <person name="Crease T.J."/>
            <person name="Tang H."/>
            <person name="Lucas S.M."/>
            <person name="Robertson H.M."/>
            <person name="Bork P."/>
            <person name="Koonin E.V."/>
            <person name="Zdobnov E.M."/>
            <person name="Grigoriev I.V."/>
            <person name="Lynch M."/>
            <person name="Boore J.L."/>
        </authorList>
    </citation>
    <scope>NUCLEOTIDE SEQUENCE [LARGE SCALE GENOMIC DNA]</scope>
</reference>
<dbReference type="GO" id="GO:0003998">
    <property type="term" value="F:acylphosphatase activity"/>
    <property type="evidence" value="ECO:0000318"/>
    <property type="project" value="GO_Central"/>
</dbReference>
<evidence type="ECO:0000256" key="4">
    <source>
        <dbReference type="ARBA" id="ARBA00047645"/>
    </source>
</evidence>
<dbReference type="InterPro" id="IPR017968">
    <property type="entry name" value="Acylphosphatase_CS"/>
</dbReference>
<evidence type="ECO:0000259" key="8">
    <source>
        <dbReference type="PROSITE" id="PS51160"/>
    </source>
</evidence>
<keyword evidence="3 5" id="KW-0378">Hydrolase</keyword>
<evidence type="ECO:0000256" key="2">
    <source>
        <dbReference type="ARBA" id="ARBA00012150"/>
    </source>
</evidence>
<dbReference type="PANTHER" id="PTHR10029:SF3">
    <property type="entry name" value="ACYLPHOSPHATASE-RELATED"/>
    <property type="match status" value="1"/>
</dbReference>
<organism evidence="9 10">
    <name type="scientific">Daphnia pulex</name>
    <name type="common">Water flea</name>
    <dbReference type="NCBI Taxonomy" id="6669"/>
    <lineage>
        <taxon>Eukaryota</taxon>
        <taxon>Metazoa</taxon>
        <taxon>Ecdysozoa</taxon>
        <taxon>Arthropoda</taxon>
        <taxon>Crustacea</taxon>
        <taxon>Branchiopoda</taxon>
        <taxon>Diplostraca</taxon>
        <taxon>Cladocera</taxon>
        <taxon>Anomopoda</taxon>
        <taxon>Daphniidae</taxon>
        <taxon>Daphnia</taxon>
    </lineage>
</organism>
<dbReference type="PROSITE" id="PS00151">
    <property type="entry name" value="ACYLPHOSPHATASE_2"/>
    <property type="match status" value="1"/>
</dbReference>
<dbReference type="KEGG" id="dpx:DAPPUDRAFT_53942"/>
<dbReference type="InterPro" id="IPR001792">
    <property type="entry name" value="Acylphosphatase-like_dom"/>
</dbReference>
<evidence type="ECO:0000256" key="1">
    <source>
        <dbReference type="ARBA" id="ARBA00005614"/>
    </source>
</evidence>
<protein>
    <recommendedName>
        <fullName evidence="2 5">Acylphosphatase</fullName>
        <ecNumber evidence="2 5">3.6.1.7</ecNumber>
    </recommendedName>
</protein>
<dbReference type="PhylomeDB" id="E9GS27"/>
<dbReference type="EMBL" id="GL732561">
    <property type="protein sequence ID" value="EFX77733.1"/>
    <property type="molecule type" value="Genomic_DNA"/>
</dbReference>
<feature type="active site" evidence="5">
    <location>
        <position position="45"/>
    </location>
</feature>
<evidence type="ECO:0000313" key="10">
    <source>
        <dbReference type="Proteomes" id="UP000000305"/>
    </source>
</evidence>
<dbReference type="FunFam" id="3.30.70.100:FF:000011">
    <property type="entry name" value="Acylphosphatase"/>
    <property type="match status" value="1"/>
</dbReference>
<dbReference type="HOGENOM" id="CLU_141932_0_1_1"/>
<dbReference type="SUPFAM" id="SSF54975">
    <property type="entry name" value="Acylphosphatase/BLUF domain-like"/>
    <property type="match status" value="1"/>
</dbReference>
<dbReference type="PROSITE" id="PS00150">
    <property type="entry name" value="ACYLPHOSPHATASE_1"/>
    <property type="match status" value="1"/>
</dbReference>
<dbReference type="InterPro" id="IPR036046">
    <property type="entry name" value="Acylphosphatase-like_dom_sf"/>
</dbReference>
<dbReference type="AlphaFoldDB" id="E9GS27"/>
<dbReference type="OrthoDB" id="7961613at2759"/>